<dbReference type="AlphaFoldDB" id="A0A0F8WFC3"/>
<gene>
    <name evidence="1" type="ORF">LCGC14_3076080</name>
</gene>
<accession>A0A0F8WFC3</accession>
<reference evidence="1" key="1">
    <citation type="journal article" date="2015" name="Nature">
        <title>Complex archaea that bridge the gap between prokaryotes and eukaryotes.</title>
        <authorList>
            <person name="Spang A."/>
            <person name="Saw J.H."/>
            <person name="Jorgensen S.L."/>
            <person name="Zaremba-Niedzwiedzka K."/>
            <person name="Martijn J."/>
            <person name="Lind A.E."/>
            <person name="van Eijk R."/>
            <person name="Schleper C."/>
            <person name="Guy L."/>
            <person name="Ettema T.J."/>
        </authorList>
    </citation>
    <scope>NUCLEOTIDE SEQUENCE</scope>
</reference>
<evidence type="ECO:0000313" key="1">
    <source>
        <dbReference type="EMBL" id="KKK55283.1"/>
    </source>
</evidence>
<sequence length="97" mass="10738">MRIHVRNFVLGARGPSSAVMVEEAGKLAIGTVFYLEVGAGDVVLAVDGQKFCEDNMAYIFERLSDLEDDGFVPGWSGRPWTEQAMIEKARQEAGWED</sequence>
<name>A0A0F8WFC3_9ZZZZ</name>
<organism evidence="1">
    <name type="scientific">marine sediment metagenome</name>
    <dbReference type="NCBI Taxonomy" id="412755"/>
    <lineage>
        <taxon>unclassified sequences</taxon>
        <taxon>metagenomes</taxon>
        <taxon>ecological metagenomes</taxon>
    </lineage>
</organism>
<proteinExistence type="predicted"/>
<dbReference type="EMBL" id="LAZR01065572">
    <property type="protein sequence ID" value="KKK55283.1"/>
    <property type="molecule type" value="Genomic_DNA"/>
</dbReference>
<comment type="caution">
    <text evidence="1">The sequence shown here is derived from an EMBL/GenBank/DDBJ whole genome shotgun (WGS) entry which is preliminary data.</text>
</comment>
<protein>
    <submittedName>
        <fullName evidence="1">Uncharacterized protein</fullName>
    </submittedName>
</protein>